<protein>
    <submittedName>
        <fullName evidence="5">Glycosyl transferase</fullName>
    </submittedName>
</protein>
<dbReference type="RefSeq" id="WP_189165685.1">
    <property type="nucleotide sequence ID" value="NZ_BMNT01000031.1"/>
</dbReference>
<gene>
    <name evidence="5" type="ORF">GCM10007964_52310</name>
</gene>
<reference evidence="5" key="2">
    <citation type="submission" date="2020-09" db="EMBL/GenBank/DDBJ databases">
        <authorList>
            <person name="Sun Q."/>
            <person name="Ohkuma M."/>
        </authorList>
    </citation>
    <scope>NUCLEOTIDE SEQUENCE</scope>
    <source>
        <strain evidence="5">JCM 13064</strain>
    </source>
</reference>
<comment type="caution">
    <text evidence="5">The sequence shown here is derived from an EMBL/GenBank/DDBJ whole genome shotgun (WGS) entry which is preliminary data.</text>
</comment>
<keyword evidence="1" id="KW-0328">Glycosyltransferase</keyword>
<dbReference type="Proteomes" id="UP000645217">
    <property type="component" value="Unassembled WGS sequence"/>
</dbReference>
<dbReference type="InterPro" id="IPR050194">
    <property type="entry name" value="Glycosyltransferase_grp1"/>
</dbReference>
<dbReference type="AlphaFoldDB" id="A0A917VQD6"/>
<evidence type="ECO:0000256" key="1">
    <source>
        <dbReference type="ARBA" id="ARBA00022676"/>
    </source>
</evidence>
<dbReference type="PANTHER" id="PTHR45947:SF3">
    <property type="entry name" value="SULFOQUINOVOSYL TRANSFERASE SQD2"/>
    <property type="match status" value="1"/>
</dbReference>
<feature type="domain" description="Glycosyl transferase family 1" evidence="3">
    <location>
        <begin position="255"/>
        <end position="400"/>
    </location>
</feature>
<keyword evidence="2 5" id="KW-0808">Transferase</keyword>
<evidence type="ECO:0000259" key="4">
    <source>
        <dbReference type="Pfam" id="PF13439"/>
    </source>
</evidence>
<name>A0A917VQD6_9ACTN</name>
<dbReference type="Gene3D" id="3.40.50.2000">
    <property type="entry name" value="Glycogen Phosphorylase B"/>
    <property type="match status" value="2"/>
</dbReference>
<evidence type="ECO:0000259" key="3">
    <source>
        <dbReference type="Pfam" id="PF00534"/>
    </source>
</evidence>
<dbReference type="Pfam" id="PF00534">
    <property type="entry name" value="Glycos_transf_1"/>
    <property type="match status" value="1"/>
</dbReference>
<dbReference type="GO" id="GO:0016758">
    <property type="term" value="F:hexosyltransferase activity"/>
    <property type="evidence" value="ECO:0007669"/>
    <property type="project" value="TreeGrafter"/>
</dbReference>
<sequence length="440" mass="45221">MKIALVSEHADPLAAVGGVDAGGQNVHVAGLAAALAALGHALTVYTRRSSPDEPVTTVMAPGVTVEHVPAGPPEPLPKDELLPHMPAFAAHLARRWSALRPDVAHAHFWMSGLAALTAAEELGVPVVQTFHALGTVKRRWQGAADTSPPERLAIERDIGRRAAAIVATCADEVNELVAMGVPAGRITVVPCGVDLGLFHPRTSAVADARVQAEAAPVTGDATATTPADEGDGAAAEAIAWAHTQAGTGDGAAGARILSIGRLVPRKGVETVIEALAHVPGAHLVVAGGEPGNEESARLRALAAAAGLASRVHLIGSVPRTDVPALMQSAQVVVTVPWYEPFGMVPVEAMACGVPVVASAVGGHLDTVSGCGMLVPPRRPRLLAEALRELLARPELRGSLAASGVRRARSRYGWPQVAGRTETVYRSLIGDHLDRLAAAGG</sequence>
<evidence type="ECO:0000256" key="2">
    <source>
        <dbReference type="ARBA" id="ARBA00022679"/>
    </source>
</evidence>
<organism evidence="5 6">
    <name type="scientific">Sphaerisporangium melleum</name>
    <dbReference type="NCBI Taxonomy" id="321316"/>
    <lineage>
        <taxon>Bacteria</taxon>
        <taxon>Bacillati</taxon>
        <taxon>Actinomycetota</taxon>
        <taxon>Actinomycetes</taxon>
        <taxon>Streptosporangiales</taxon>
        <taxon>Streptosporangiaceae</taxon>
        <taxon>Sphaerisporangium</taxon>
    </lineage>
</organism>
<proteinExistence type="predicted"/>
<accession>A0A917VQD6</accession>
<dbReference type="SUPFAM" id="SSF53756">
    <property type="entry name" value="UDP-Glycosyltransferase/glycogen phosphorylase"/>
    <property type="match status" value="1"/>
</dbReference>
<dbReference type="PANTHER" id="PTHR45947">
    <property type="entry name" value="SULFOQUINOVOSYL TRANSFERASE SQD2"/>
    <property type="match status" value="1"/>
</dbReference>
<dbReference type="Pfam" id="PF13439">
    <property type="entry name" value="Glyco_transf_4"/>
    <property type="match status" value="1"/>
</dbReference>
<feature type="domain" description="Glycosyltransferase subfamily 4-like N-terminal" evidence="4">
    <location>
        <begin position="22"/>
        <end position="195"/>
    </location>
</feature>
<dbReference type="InterPro" id="IPR001296">
    <property type="entry name" value="Glyco_trans_1"/>
</dbReference>
<dbReference type="InterPro" id="IPR028098">
    <property type="entry name" value="Glyco_trans_4-like_N"/>
</dbReference>
<dbReference type="EMBL" id="BMNT01000031">
    <property type="protein sequence ID" value="GGL03744.1"/>
    <property type="molecule type" value="Genomic_DNA"/>
</dbReference>
<keyword evidence="6" id="KW-1185">Reference proteome</keyword>
<evidence type="ECO:0000313" key="5">
    <source>
        <dbReference type="EMBL" id="GGL03744.1"/>
    </source>
</evidence>
<dbReference type="GO" id="GO:1901137">
    <property type="term" value="P:carbohydrate derivative biosynthetic process"/>
    <property type="evidence" value="ECO:0007669"/>
    <property type="project" value="UniProtKB-ARBA"/>
</dbReference>
<evidence type="ECO:0000313" key="6">
    <source>
        <dbReference type="Proteomes" id="UP000645217"/>
    </source>
</evidence>
<reference evidence="5" key="1">
    <citation type="journal article" date="2014" name="Int. J. Syst. Evol. Microbiol.">
        <title>Complete genome sequence of Corynebacterium casei LMG S-19264T (=DSM 44701T), isolated from a smear-ripened cheese.</title>
        <authorList>
            <consortium name="US DOE Joint Genome Institute (JGI-PGF)"/>
            <person name="Walter F."/>
            <person name="Albersmeier A."/>
            <person name="Kalinowski J."/>
            <person name="Ruckert C."/>
        </authorList>
    </citation>
    <scope>NUCLEOTIDE SEQUENCE</scope>
    <source>
        <strain evidence="5">JCM 13064</strain>
    </source>
</reference>